<evidence type="ECO:0000313" key="3">
    <source>
        <dbReference type="Proteomes" id="UP000326737"/>
    </source>
</evidence>
<dbReference type="EMBL" id="MN428053">
    <property type="protein sequence ID" value="QFP96659.1"/>
    <property type="molecule type" value="Genomic_DNA"/>
</dbReference>
<proteinExistence type="predicted"/>
<dbReference type="RefSeq" id="YP_010654827.1">
    <property type="nucleotide sequence ID" value="NC_070816.1"/>
</dbReference>
<reference evidence="2 3" key="1">
    <citation type="submission" date="2019-09" db="EMBL/GenBank/DDBJ databases">
        <authorList>
            <person name="Silva M.P."/>
            <person name="Gonzalez K."/>
            <person name="Koka A.K."/>
            <person name="Cabrera L."/>
            <person name="Cambron D.A."/>
            <person name="Diaz-Ariza A.M."/>
            <person name="Escobar S.L."/>
            <person name="Gali A.E."/>
            <person name="Garcia A."/>
            <person name="Gonzalez K.S."/>
            <person name="Mejia V.A."/>
            <person name="Morales N.J."/>
            <person name="Puente P.E."/>
            <person name="Ramos S.M."/>
            <person name="Rivera A.M."/>
            <person name="Ruas A.M."/>
            <person name="Ruiz E.O."/>
            <person name="Rustin G.O."/>
            <person name="Santana P.N."/>
            <person name="Alonso A."/>
            <person name="Arias E."/>
            <person name="Boaretto D."/>
            <person name="Casey G.B."/>
            <person name="Fernandez S.D."/>
            <person name="Flores B.C."/>
            <person name="Gonzalez C.A."/>
            <person name="Hernandez L.A."/>
            <person name="Lormand T.I."/>
            <person name="Oro J.D."/>
            <person name="Pineiro L."/>
            <person name="Quintana A.E."/>
            <person name="Solorzano G.E."/>
            <person name="Waikel P.A."/>
            <person name="Dougan K.E."/>
            <person name="Rodriguez-Lanetty M."/>
            <person name="Ball S.L."/>
            <person name="Garlena R.A."/>
            <person name="Russell D.A."/>
            <person name="Pope W.H."/>
            <person name="Jacobs-Sera D."/>
            <person name="Hatfull G.F."/>
        </authorList>
    </citation>
    <scope>NUCLEOTIDE SEQUENCE [LARGE SCALE GENOMIC DNA]</scope>
</reference>
<feature type="transmembrane region" description="Helical" evidence="1">
    <location>
        <begin position="6"/>
        <end position="26"/>
    </location>
</feature>
<evidence type="ECO:0000256" key="1">
    <source>
        <dbReference type="SAM" id="Phobius"/>
    </source>
</evidence>
<gene>
    <name evidence="2" type="primary">44</name>
    <name evidence="2" type="ORF">SEA_DENISE_44</name>
</gene>
<keyword evidence="1" id="KW-0812">Transmembrane</keyword>
<keyword evidence="3" id="KW-1185">Reference proteome</keyword>
<protein>
    <submittedName>
        <fullName evidence="2">Uncharacterized protein</fullName>
    </submittedName>
</protein>
<sequence>MAAAGAVLVTGMGVVAAVVIVADLVYRAFFNQWDPMLVDRGEIVDGGEPS</sequence>
<accession>A0A5P8DE56</accession>
<organism evidence="2 3">
    <name type="scientific">Gordonia phage Denise</name>
    <dbReference type="NCBI Taxonomy" id="2652879"/>
    <lineage>
        <taxon>Viruses</taxon>
        <taxon>Duplodnaviria</taxon>
        <taxon>Heunggongvirae</taxon>
        <taxon>Uroviricota</taxon>
        <taxon>Caudoviricetes</taxon>
        <taxon>Denisevirus</taxon>
        <taxon>Denisevirus denise</taxon>
    </lineage>
</organism>
<keyword evidence="1" id="KW-0472">Membrane</keyword>
<evidence type="ECO:0000313" key="2">
    <source>
        <dbReference type="EMBL" id="QFP96659.1"/>
    </source>
</evidence>
<name>A0A5P8DE56_9CAUD</name>
<dbReference type="Proteomes" id="UP000326737">
    <property type="component" value="Segment"/>
</dbReference>
<dbReference type="GeneID" id="77930679"/>
<dbReference type="KEGG" id="vg:77930679"/>
<keyword evidence="1" id="KW-1133">Transmembrane helix</keyword>